<dbReference type="NCBIfam" id="NF008352">
    <property type="entry name" value="PRK11139.1"/>
    <property type="match status" value="1"/>
</dbReference>
<keyword evidence="7" id="KW-1185">Reference proteome</keyword>
<dbReference type="GO" id="GO:0006351">
    <property type="term" value="P:DNA-templated transcription"/>
    <property type="evidence" value="ECO:0007669"/>
    <property type="project" value="TreeGrafter"/>
</dbReference>
<dbReference type="InterPro" id="IPR000847">
    <property type="entry name" value="LysR_HTH_N"/>
</dbReference>
<dbReference type="Proteomes" id="UP000196573">
    <property type="component" value="Unassembled WGS sequence"/>
</dbReference>
<keyword evidence="4" id="KW-0804">Transcription</keyword>
<evidence type="ECO:0000259" key="5">
    <source>
        <dbReference type="PROSITE" id="PS50931"/>
    </source>
</evidence>
<dbReference type="PRINTS" id="PR00039">
    <property type="entry name" value="HTHLYSR"/>
</dbReference>
<name>A0A1X7AHF0_9GAMM</name>
<dbReference type="CDD" id="cd08432">
    <property type="entry name" value="PBP2_GcdR_TrpI_HvrB_AmpR_like"/>
    <property type="match status" value="1"/>
</dbReference>
<evidence type="ECO:0000256" key="3">
    <source>
        <dbReference type="ARBA" id="ARBA00023125"/>
    </source>
</evidence>
<organism evidence="6 7">
    <name type="scientific">Parendozoicomonas haliclonae</name>
    <dbReference type="NCBI Taxonomy" id="1960125"/>
    <lineage>
        <taxon>Bacteria</taxon>
        <taxon>Pseudomonadati</taxon>
        <taxon>Pseudomonadota</taxon>
        <taxon>Gammaproteobacteria</taxon>
        <taxon>Oceanospirillales</taxon>
        <taxon>Endozoicomonadaceae</taxon>
        <taxon>Parendozoicomonas</taxon>
    </lineage>
</organism>
<dbReference type="PROSITE" id="PS50931">
    <property type="entry name" value="HTH_LYSR"/>
    <property type="match status" value="1"/>
</dbReference>
<evidence type="ECO:0000313" key="6">
    <source>
        <dbReference type="EMBL" id="SMA40349.1"/>
    </source>
</evidence>
<dbReference type="GO" id="GO:0043565">
    <property type="term" value="F:sequence-specific DNA binding"/>
    <property type="evidence" value="ECO:0007669"/>
    <property type="project" value="TreeGrafter"/>
</dbReference>
<evidence type="ECO:0000256" key="4">
    <source>
        <dbReference type="ARBA" id="ARBA00023163"/>
    </source>
</evidence>
<reference evidence="6 7" key="1">
    <citation type="submission" date="2017-03" db="EMBL/GenBank/DDBJ databases">
        <authorList>
            <person name="Afonso C.L."/>
            <person name="Miller P.J."/>
            <person name="Scott M.A."/>
            <person name="Spackman E."/>
            <person name="Goraichik I."/>
            <person name="Dimitrov K.M."/>
            <person name="Suarez D.L."/>
            <person name="Swayne D.E."/>
        </authorList>
    </citation>
    <scope>NUCLEOTIDE SEQUENCE [LARGE SCALE GENOMIC DNA]</scope>
    <source>
        <strain evidence="6">SB41UT1</strain>
    </source>
</reference>
<dbReference type="InterPro" id="IPR036388">
    <property type="entry name" value="WH-like_DNA-bd_sf"/>
</dbReference>
<dbReference type="Pfam" id="PF03466">
    <property type="entry name" value="LysR_substrate"/>
    <property type="match status" value="1"/>
</dbReference>
<gene>
    <name evidence="6" type="primary">gcvA</name>
    <name evidence="6" type="ORF">EHSB41UT_01180</name>
</gene>
<dbReference type="InterPro" id="IPR058163">
    <property type="entry name" value="LysR-type_TF_proteobact-type"/>
</dbReference>
<evidence type="ECO:0000256" key="2">
    <source>
        <dbReference type="ARBA" id="ARBA00023015"/>
    </source>
</evidence>
<dbReference type="Gene3D" id="3.40.190.10">
    <property type="entry name" value="Periplasmic binding protein-like II"/>
    <property type="match status" value="2"/>
</dbReference>
<dbReference type="SUPFAM" id="SSF46785">
    <property type="entry name" value="Winged helix' DNA-binding domain"/>
    <property type="match status" value="1"/>
</dbReference>
<dbReference type="FunFam" id="3.40.190.10:FF:000017">
    <property type="entry name" value="Glycine cleavage system transcriptional activator"/>
    <property type="match status" value="1"/>
</dbReference>
<proteinExistence type="inferred from homology"/>
<dbReference type="AlphaFoldDB" id="A0A1X7AHF0"/>
<dbReference type="Gene3D" id="1.10.10.10">
    <property type="entry name" value="Winged helix-like DNA-binding domain superfamily/Winged helix DNA-binding domain"/>
    <property type="match status" value="1"/>
</dbReference>
<dbReference type="InterPro" id="IPR005119">
    <property type="entry name" value="LysR_subst-bd"/>
</dbReference>
<sequence length="305" mass="33770">MNRKLPNLKALAAFEAAARLGSFTKAADELFVTQAAISQHIRQLEESLEVPLFIRKPRSLSLTREGLRLLPSLSSAFDLMADSLDKIKKKPDNNRLSVSLTPALAAKWLVLRLPEFWQQFPEIDLRLHHSISPVDFVNDDIDVAIRWGEGDWPGLTAEFLIPGELVPVCSPSLLVGRKPLAKPSDLVHHTLLHEDSHDDWEQWLKMAGIESVEGTSGPIIDDSNALLLAAADGQGVALGRTAFIREDLAAGRLVKPFDLVLQKSQAYYLVYPEGAQQSAGFQAFRTFLKQQVKASFPKHKALEPA</sequence>
<dbReference type="FunFam" id="1.10.10.10:FF:000038">
    <property type="entry name" value="Glycine cleavage system transcriptional activator"/>
    <property type="match status" value="1"/>
</dbReference>
<dbReference type="EMBL" id="FWPT01000002">
    <property type="protein sequence ID" value="SMA40349.1"/>
    <property type="molecule type" value="Genomic_DNA"/>
</dbReference>
<dbReference type="GO" id="GO:0003700">
    <property type="term" value="F:DNA-binding transcription factor activity"/>
    <property type="evidence" value="ECO:0007669"/>
    <property type="project" value="InterPro"/>
</dbReference>
<dbReference type="PANTHER" id="PTHR30537:SF74">
    <property type="entry name" value="HTH-TYPE TRANSCRIPTIONAL REGULATOR TRPI"/>
    <property type="match status" value="1"/>
</dbReference>
<dbReference type="SUPFAM" id="SSF53850">
    <property type="entry name" value="Periplasmic binding protein-like II"/>
    <property type="match status" value="1"/>
</dbReference>
<evidence type="ECO:0000313" key="7">
    <source>
        <dbReference type="Proteomes" id="UP000196573"/>
    </source>
</evidence>
<keyword evidence="2" id="KW-0805">Transcription regulation</keyword>
<dbReference type="OrthoDB" id="6787458at2"/>
<evidence type="ECO:0000256" key="1">
    <source>
        <dbReference type="ARBA" id="ARBA00009437"/>
    </source>
</evidence>
<comment type="similarity">
    <text evidence="1">Belongs to the LysR transcriptional regulatory family.</text>
</comment>
<dbReference type="Pfam" id="PF00126">
    <property type="entry name" value="HTH_1"/>
    <property type="match status" value="1"/>
</dbReference>
<feature type="domain" description="HTH lysR-type" evidence="5">
    <location>
        <begin position="6"/>
        <end position="63"/>
    </location>
</feature>
<dbReference type="RefSeq" id="WP_087107825.1">
    <property type="nucleotide sequence ID" value="NZ_CBCSCN010000001.1"/>
</dbReference>
<keyword evidence="3" id="KW-0238">DNA-binding</keyword>
<dbReference type="InterPro" id="IPR036390">
    <property type="entry name" value="WH_DNA-bd_sf"/>
</dbReference>
<protein>
    <submittedName>
        <fullName evidence="6">Glycine cleavage system transcriptional activator</fullName>
    </submittedName>
</protein>
<accession>A0A1X7AHF0</accession>
<dbReference type="PANTHER" id="PTHR30537">
    <property type="entry name" value="HTH-TYPE TRANSCRIPTIONAL REGULATOR"/>
    <property type="match status" value="1"/>
</dbReference>